<dbReference type="Proteomes" id="UP000670527">
    <property type="component" value="Unassembled WGS sequence"/>
</dbReference>
<dbReference type="InterPro" id="IPR003423">
    <property type="entry name" value="OMP_efflux"/>
</dbReference>
<sequence length="489" mass="53873">MNPSSMTRRFLPLAASLALLLAGSCRSVGPVTMPRATPIPTTFGTVTDTTSVTDTVSMANQQWQHFFADPNLVALLDTAIRSNPDLGIAMQRVEAARANVFITRGALLPAITGVASAGVERYGKYTLNGTGNYDTNLSPNIDGRRLIPNPTPDFFLGLRSAWELDIWGKLRNRRRAAFLRVLATEKGRQFVQTALVAEVARLYYTLLALDNELVVLGKNRALQERAVEIVKIQKAGGRATELAVQQFIAQLLRTRSLQYEARQRVVAAENELNRLLGRYPQPITRGEPIGVQPLPASVAAGVPATMLLRRPDVQQAELELTAAKADVAAARAAFLPSLVLTPYVGFNAYRTSVLLNPSSLAYGLLGGLTGPILNRAPLRADYARSAAEQRTAYYEYQKAVQTGFEEVVTNLKGIENYQRMYELQQQEVEALNKAVDISNDLYGVNYSSYLEVITAQRNVLEAELNITKTRREQFLLLIDLYRALGGGWE</sequence>
<dbReference type="PANTHER" id="PTHR30203:SF30">
    <property type="entry name" value="OUTER MEMBRANE PROTEIN-RELATED"/>
    <property type="match status" value="1"/>
</dbReference>
<keyword evidence="2" id="KW-0564">Palmitate</keyword>
<dbReference type="RefSeq" id="WP_185283973.1">
    <property type="nucleotide sequence ID" value="NZ_JAGETX010000004.1"/>
</dbReference>
<keyword evidence="2" id="KW-0732">Signal</keyword>
<dbReference type="Gene3D" id="2.20.200.10">
    <property type="entry name" value="Outer membrane efflux proteins (OEP)"/>
    <property type="match status" value="1"/>
</dbReference>
<comment type="subcellular location">
    <subcellularLocation>
        <location evidence="2">Cell membrane</location>
        <topology evidence="2">Lipid-anchor</topology>
    </subcellularLocation>
</comment>
<keyword evidence="2" id="KW-0449">Lipoprotein</keyword>
<name>A0ABS3TBC3_9BACT</name>
<dbReference type="SUPFAM" id="SSF56954">
    <property type="entry name" value="Outer membrane efflux proteins (OEP)"/>
    <property type="match status" value="1"/>
</dbReference>
<dbReference type="Gene3D" id="1.20.1600.10">
    <property type="entry name" value="Outer membrane efflux proteins (OEP)"/>
    <property type="match status" value="1"/>
</dbReference>
<dbReference type="EMBL" id="JAGETX010000004">
    <property type="protein sequence ID" value="MBO3270950.1"/>
    <property type="molecule type" value="Genomic_DNA"/>
</dbReference>
<keyword evidence="2" id="KW-1134">Transmembrane beta strand</keyword>
<dbReference type="PANTHER" id="PTHR30203">
    <property type="entry name" value="OUTER MEMBRANE CATION EFFLUX PROTEIN"/>
    <property type="match status" value="1"/>
</dbReference>
<keyword evidence="2" id="KW-0812">Transmembrane</keyword>
<keyword evidence="4" id="KW-1185">Reference proteome</keyword>
<keyword evidence="2" id="KW-0472">Membrane</keyword>
<protein>
    <submittedName>
        <fullName evidence="3">TolC family protein</fullName>
    </submittedName>
</protein>
<dbReference type="Pfam" id="PF02321">
    <property type="entry name" value="OEP"/>
    <property type="match status" value="2"/>
</dbReference>
<reference evidence="3 4" key="1">
    <citation type="submission" date="2021-03" db="EMBL/GenBank/DDBJ databases">
        <authorList>
            <person name="Kim M.K."/>
        </authorList>
    </citation>
    <scope>NUCLEOTIDE SEQUENCE [LARGE SCALE GENOMIC DNA]</scope>
    <source>
        <strain evidence="3 4">BT507</strain>
    </source>
</reference>
<accession>A0ABS3TBC3</accession>
<feature type="chain" id="PRO_5044977075" evidence="2">
    <location>
        <begin position="28"/>
        <end position="489"/>
    </location>
</feature>
<proteinExistence type="inferred from homology"/>
<dbReference type="InterPro" id="IPR010131">
    <property type="entry name" value="MdtP/NodT-like"/>
</dbReference>
<comment type="caution">
    <text evidence="3">The sequence shown here is derived from an EMBL/GenBank/DDBJ whole genome shotgun (WGS) entry which is preliminary data.</text>
</comment>
<dbReference type="NCBIfam" id="TIGR01845">
    <property type="entry name" value="outer_NodT"/>
    <property type="match status" value="1"/>
</dbReference>
<feature type="signal peptide" evidence="2">
    <location>
        <begin position="1"/>
        <end position="27"/>
    </location>
</feature>
<evidence type="ECO:0000256" key="2">
    <source>
        <dbReference type="RuleBase" id="RU362097"/>
    </source>
</evidence>
<organism evidence="3 4">
    <name type="scientific">Hymenobacter defluvii</name>
    <dbReference type="NCBI Taxonomy" id="2054411"/>
    <lineage>
        <taxon>Bacteria</taxon>
        <taxon>Pseudomonadati</taxon>
        <taxon>Bacteroidota</taxon>
        <taxon>Cytophagia</taxon>
        <taxon>Cytophagales</taxon>
        <taxon>Hymenobacteraceae</taxon>
        <taxon>Hymenobacter</taxon>
    </lineage>
</organism>
<gene>
    <name evidence="3" type="ORF">J4D97_09850</name>
</gene>
<comment type="similarity">
    <text evidence="1 2">Belongs to the outer membrane factor (OMF) (TC 1.B.17) family.</text>
</comment>
<evidence type="ECO:0000256" key="1">
    <source>
        <dbReference type="ARBA" id="ARBA00007613"/>
    </source>
</evidence>
<evidence type="ECO:0000313" key="3">
    <source>
        <dbReference type="EMBL" id="MBO3270950.1"/>
    </source>
</evidence>
<evidence type="ECO:0000313" key="4">
    <source>
        <dbReference type="Proteomes" id="UP000670527"/>
    </source>
</evidence>